<keyword evidence="1" id="KW-0805">Transcription regulation</keyword>
<dbReference type="Proteomes" id="UP001500420">
    <property type="component" value="Unassembled WGS sequence"/>
</dbReference>
<dbReference type="PANTHER" id="PTHR34236">
    <property type="entry name" value="DIMETHYL SULFOXIDE REDUCTASE TRANSCRIPTIONAL ACTIVATOR"/>
    <property type="match status" value="1"/>
</dbReference>
<evidence type="ECO:0000313" key="5">
    <source>
        <dbReference type="Proteomes" id="UP001500420"/>
    </source>
</evidence>
<dbReference type="RefSeq" id="WP_343771981.1">
    <property type="nucleotide sequence ID" value="NZ_BAAADV010000001.1"/>
</dbReference>
<dbReference type="InterPro" id="IPR007050">
    <property type="entry name" value="HTH_bacterioopsin"/>
</dbReference>
<dbReference type="Pfam" id="PF04967">
    <property type="entry name" value="HTH_10"/>
    <property type="match status" value="1"/>
</dbReference>
<organism evidence="4 5">
    <name type="scientific">Natronoarchaeum mannanilyticum</name>
    <dbReference type="NCBI Taxonomy" id="926360"/>
    <lineage>
        <taxon>Archaea</taxon>
        <taxon>Methanobacteriati</taxon>
        <taxon>Methanobacteriota</taxon>
        <taxon>Stenosarchaea group</taxon>
        <taxon>Halobacteria</taxon>
        <taxon>Halobacteriales</taxon>
        <taxon>Natronoarchaeaceae</taxon>
    </lineage>
</organism>
<accession>A0AAV3T519</accession>
<dbReference type="EMBL" id="BAAADV010000001">
    <property type="protein sequence ID" value="GAA0661613.1"/>
    <property type="molecule type" value="Genomic_DNA"/>
</dbReference>
<evidence type="ECO:0000256" key="2">
    <source>
        <dbReference type="ARBA" id="ARBA00023163"/>
    </source>
</evidence>
<feature type="domain" description="HTH bat-type" evidence="3">
    <location>
        <begin position="150"/>
        <end position="202"/>
    </location>
</feature>
<keyword evidence="5" id="KW-1185">Reference proteome</keyword>
<dbReference type="PANTHER" id="PTHR34236:SF1">
    <property type="entry name" value="DIMETHYL SULFOXIDE REDUCTASE TRANSCRIPTIONAL ACTIVATOR"/>
    <property type="match status" value="1"/>
</dbReference>
<name>A0AAV3T519_9EURY</name>
<keyword evidence="2" id="KW-0804">Transcription</keyword>
<evidence type="ECO:0000313" key="4">
    <source>
        <dbReference type="EMBL" id="GAA0661613.1"/>
    </source>
</evidence>
<evidence type="ECO:0000256" key="1">
    <source>
        <dbReference type="ARBA" id="ARBA00023015"/>
    </source>
</evidence>
<sequence length="219" mass="24308">MATAAFTITLPEGVWIGDLSRANPEAEIRVLAALPDDDVGVGHVEILHPDAESIVEAMRAEASVTAVEVFEVHDGRALVQFRTTEPLLLVPIQRTGIPIQLPFTISNGELDWEITAPHERLSELATLFEELGIPFEVHHVQQNVDLRQLLTDTQSELVDEAIERGYYDTPRECTLTELAEQLDMAPSTISETLHRAEEKIVKEFAGAGEEAPAPMRQRR</sequence>
<gene>
    <name evidence="4" type="ORF">GCM10009020_02310</name>
</gene>
<evidence type="ECO:0000259" key="3">
    <source>
        <dbReference type="Pfam" id="PF04967"/>
    </source>
</evidence>
<reference evidence="4 5" key="1">
    <citation type="journal article" date="2019" name="Int. J. Syst. Evol. Microbiol.">
        <title>The Global Catalogue of Microorganisms (GCM) 10K type strain sequencing project: providing services to taxonomists for standard genome sequencing and annotation.</title>
        <authorList>
            <consortium name="The Broad Institute Genomics Platform"/>
            <consortium name="The Broad Institute Genome Sequencing Center for Infectious Disease"/>
            <person name="Wu L."/>
            <person name="Ma J."/>
        </authorList>
    </citation>
    <scope>NUCLEOTIDE SEQUENCE [LARGE SCALE GENOMIC DNA]</scope>
    <source>
        <strain evidence="4 5">JCM 16328</strain>
    </source>
</reference>
<protein>
    <submittedName>
        <fullName evidence="4">Helix-turn-helix domain-containing protein</fullName>
    </submittedName>
</protein>
<comment type="caution">
    <text evidence="4">The sequence shown here is derived from an EMBL/GenBank/DDBJ whole genome shotgun (WGS) entry which is preliminary data.</text>
</comment>
<proteinExistence type="predicted"/>
<dbReference type="AlphaFoldDB" id="A0AAV3T519"/>